<feature type="coiled-coil region" evidence="2">
    <location>
        <begin position="944"/>
        <end position="1006"/>
    </location>
</feature>
<feature type="coiled-coil region" evidence="2">
    <location>
        <begin position="702"/>
        <end position="917"/>
    </location>
</feature>
<feature type="coiled-coil region" evidence="2">
    <location>
        <begin position="1039"/>
        <end position="1119"/>
    </location>
</feature>
<feature type="region of interest" description="Disordered" evidence="3">
    <location>
        <begin position="196"/>
        <end position="348"/>
    </location>
</feature>
<evidence type="ECO:0000313" key="5">
    <source>
        <dbReference type="EMBL" id="CAG9760629.1"/>
    </source>
</evidence>
<feature type="region of interest" description="Disordered" evidence="3">
    <location>
        <begin position="1197"/>
        <end position="1324"/>
    </location>
</feature>
<evidence type="ECO:0000256" key="2">
    <source>
        <dbReference type="SAM" id="Coils"/>
    </source>
</evidence>
<evidence type="ECO:0008006" key="7">
    <source>
        <dbReference type="Google" id="ProtNLM"/>
    </source>
</evidence>
<keyword evidence="4" id="KW-0732">Signal</keyword>
<name>A0A9N9Q911_9CUCU</name>
<organism evidence="5 6">
    <name type="scientific">Ceutorhynchus assimilis</name>
    <name type="common">cabbage seed weevil</name>
    <dbReference type="NCBI Taxonomy" id="467358"/>
    <lineage>
        <taxon>Eukaryota</taxon>
        <taxon>Metazoa</taxon>
        <taxon>Ecdysozoa</taxon>
        <taxon>Arthropoda</taxon>
        <taxon>Hexapoda</taxon>
        <taxon>Insecta</taxon>
        <taxon>Pterygota</taxon>
        <taxon>Neoptera</taxon>
        <taxon>Endopterygota</taxon>
        <taxon>Coleoptera</taxon>
        <taxon>Polyphaga</taxon>
        <taxon>Cucujiformia</taxon>
        <taxon>Curculionidae</taxon>
        <taxon>Ceutorhynchinae</taxon>
        <taxon>Ceutorhynchus</taxon>
    </lineage>
</organism>
<feature type="compositionally biased region" description="Low complexity" evidence="3">
    <location>
        <begin position="1197"/>
        <end position="1217"/>
    </location>
</feature>
<dbReference type="GO" id="GO:0070971">
    <property type="term" value="C:endoplasmic reticulum exit site"/>
    <property type="evidence" value="ECO:0007669"/>
    <property type="project" value="TreeGrafter"/>
</dbReference>
<proteinExistence type="predicted"/>
<dbReference type="InterPro" id="IPR051500">
    <property type="entry name" value="cTAGE_MIA/OTOR"/>
</dbReference>
<keyword evidence="1 2" id="KW-0175">Coiled coil</keyword>
<dbReference type="Gene3D" id="2.30.30.40">
    <property type="entry name" value="SH3 Domains"/>
    <property type="match status" value="1"/>
</dbReference>
<dbReference type="GO" id="GO:0009306">
    <property type="term" value="P:protein secretion"/>
    <property type="evidence" value="ECO:0007669"/>
    <property type="project" value="TreeGrafter"/>
</dbReference>
<reference evidence="5" key="1">
    <citation type="submission" date="2022-01" db="EMBL/GenBank/DDBJ databases">
        <authorList>
            <person name="King R."/>
        </authorList>
    </citation>
    <scope>NUCLEOTIDE SEQUENCE</scope>
</reference>
<feature type="region of interest" description="Disordered" evidence="3">
    <location>
        <begin position="1122"/>
        <end position="1178"/>
    </location>
</feature>
<feature type="region of interest" description="Disordered" evidence="3">
    <location>
        <begin position="474"/>
        <end position="495"/>
    </location>
</feature>
<feature type="compositionally biased region" description="Polar residues" evidence="3">
    <location>
        <begin position="205"/>
        <end position="222"/>
    </location>
</feature>
<evidence type="ECO:0000256" key="4">
    <source>
        <dbReference type="SAM" id="SignalP"/>
    </source>
</evidence>
<evidence type="ECO:0000256" key="3">
    <source>
        <dbReference type="SAM" id="MobiDB-lite"/>
    </source>
</evidence>
<feature type="compositionally biased region" description="Basic residues" evidence="3">
    <location>
        <begin position="1314"/>
        <end position="1324"/>
    </location>
</feature>
<dbReference type="PANTHER" id="PTHR23158">
    <property type="entry name" value="MELANOMA INHIBITORY ACTIVITY-RELATED"/>
    <property type="match status" value="1"/>
</dbReference>
<feature type="compositionally biased region" description="Polar residues" evidence="3">
    <location>
        <begin position="322"/>
        <end position="348"/>
    </location>
</feature>
<evidence type="ECO:0000256" key="1">
    <source>
        <dbReference type="ARBA" id="ARBA00023054"/>
    </source>
</evidence>
<gene>
    <name evidence="5" type="ORF">CEUTPL_LOCUS1352</name>
</gene>
<feature type="compositionally biased region" description="Basic and acidic residues" evidence="3">
    <location>
        <begin position="486"/>
        <end position="495"/>
    </location>
</feature>
<dbReference type="Proteomes" id="UP001152799">
    <property type="component" value="Chromosome 1"/>
</dbReference>
<dbReference type="GO" id="GO:0006888">
    <property type="term" value="P:endoplasmic reticulum to Golgi vesicle-mediated transport"/>
    <property type="evidence" value="ECO:0007669"/>
    <property type="project" value="TreeGrafter"/>
</dbReference>
<dbReference type="GO" id="GO:0035459">
    <property type="term" value="P:vesicle cargo loading"/>
    <property type="evidence" value="ECO:0007669"/>
    <property type="project" value="TreeGrafter"/>
</dbReference>
<feature type="compositionally biased region" description="Polar residues" evidence="3">
    <location>
        <begin position="1291"/>
        <end position="1309"/>
    </location>
</feature>
<dbReference type="PANTHER" id="PTHR23158:SF33">
    <property type="entry name" value="TRANSPORT AND GOLGI ORGANIZATION PROTEIN 1"/>
    <property type="match status" value="1"/>
</dbReference>
<feature type="compositionally biased region" description="Pro residues" evidence="3">
    <location>
        <begin position="1141"/>
        <end position="1156"/>
    </location>
</feature>
<protein>
    <recommendedName>
        <fullName evidence="7">Transport and Golgi organization protein 1</fullName>
    </recommendedName>
</protein>
<evidence type="ECO:0000313" key="6">
    <source>
        <dbReference type="Proteomes" id="UP001152799"/>
    </source>
</evidence>
<dbReference type="EMBL" id="OU892277">
    <property type="protein sequence ID" value="CAG9760629.1"/>
    <property type="molecule type" value="Genomic_DNA"/>
</dbReference>
<feature type="compositionally biased region" description="Acidic residues" evidence="3">
    <location>
        <begin position="237"/>
        <end position="263"/>
    </location>
</feature>
<feature type="signal peptide" evidence="4">
    <location>
        <begin position="1"/>
        <end position="21"/>
    </location>
</feature>
<feature type="compositionally biased region" description="Pro residues" evidence="3">
    <location>
        <begin position="1165"/>
        <end position="1178"/>
    </location>
</feature>
<dbReference type="OrthoDB" id="6627676at2759"/>
<sequence length="1324" mass="148677">MFSFKSLHFVVFALNIWLGQAEISDKRLCIDEKCSELIALGKTLLRYPSPEADILSFGPNEDVEIFSYGAGNREELIGVKLNGKRGYINKAHVKETKLIKRPKLEVSTKLDQESAGVPEDVSLSDIQANPTQEPFEIVDGTRIPLDLSTEAPVQETLSLNIDNENLDRPTPSTPIINLQLEKKLEDTQQILKEVTVPPPTVNLLDGQQNEEPQESNLPQSKLNLVDDKKLDETPQSLEEDGDAEEDDDDEEDIDDDEEEEEDSKENTSINETPLEGNNKVEESADKSISFVEKEEAGSAVEIENNTMSEVNEAVAETDPNSKETVSSLPKTMDSLQTGTPPSTVEEQLPIQTNTSSLVTEELAPSLPEASDHIPIKLEVSVPLDANDIVNANPPEELPPSLPEATTQIPIELEVSAPLDSSDIVTPDPLGADNLAEIPVEKPALPASGGIFGGLFGGRDADNVGEDNAELKDIPEFSADSNNENPSSHEETEIKTHEEAEIKTNEVDIEILEEKSDSGELGQIADVKEEPSGFISGFTSIFTRNSVDNKPEKKDVDNINEAAENTFSEESDAVNNEKLEKEIIAEFPNENLNTFQEASSSNLINEQQELCDGNPEKCLQTSKQSYCDKEDEDCLGLQENTSHQQAGLVESLTSVNLQDIFIEAFSSDMFLYLSTTSLSVLILIFIWILMDKWHREGPLIARINKLEQQLLATTKENEMLQENRDVVIEEKTQIMVEAVPNEVVERLNAKISAMAEEKLALEEQIQALERELDTSTEVGIELNKLISEMLNSSDGSEILKENIEQMQKRVLEQQDIINNLNETLRVKEMKSLEVKIELELSNKKTADLQNEVDRMVEKILKIEEEKEQQLKVLESEIVIYQNKCKEASTQELVLKNEILNLNQKFAELQRTADTKIKEYNTLKETLSTIRSVKNDKEALKSFLNVSEIKAQLEQMKSENSMYAEQLTQERSTNQAYTEKIQTLSIEVEELREKYEKVDKEKVEINTKLEVLNNYFKEKEDQMQKELMKYESIWDAKEGEATSTTERIKYMQEELQNYKSQNESLKQEIINQEVELKSQISVLEKKSHENWVTNRQIERKLEEAKQEAALLRNRLTMRERAIAESNNQHRMQSPLHPNGEMPISPPPLDPTQSPPPLYNPRDHMPSAPIPGMPPPPFLPPPPLGVTPFLPPPPLEGMMPPRLGDMGGMPPFMPLPGMFPGDHRPPPLGRMSSPPPVGGRYTPESTGYSEYDRYNRRSPSPPYDSEYGASPPPTRGYSPYGDRDDRRGYKKPQPRSNGRSSKGMHSSGSENDSLGKVNHKKAPHRKV</sequence>
<feature type="chain" id="PRO_5040296676" description="Transport and Golgi organization protein 1" evidence="4">
    <location>
        <begin position="22"/>
        <end position="1324"/>
    </location>
</feature>
<dbReference type="GO" id="GO:0005789">
    <property type="term" value="C:endoplasmic reticulum membrane"/>
    <property type="evidence" value="ECO:0007669"/>
    <property type="project" value="TreeGrafter"/>
</dbReference>
<keyword evidence="6" id="KW-1185">Reference proteome</keyword>
<feature type="compositionally biased region" description="Basic and acidic residues" evidence="3">
    <location>
        <begin position="278"/>
        <end position="296"/>
    </location>
</feature>
<accession>A0A9N9Q911</accession>